<feature type="domain" description="AB hydrolase-1" evidence="3">
    <location>
        <begin position="56"/>
        <end position="155"/>
    </location>
</feature>
<evidence type="ECO:0000256" key="1">
    <source>
        <dbReference type="ARBA" id="ARBA00022801"/>
    </source>
</evidence>
<dbReference type="RefSeq" id="WP_183973528.1">
    <property type="nucleotide sequence ID" value="NZ_JACIBY010000004.1"/>
</dbReference>
<dbReference type="InterPro" id="IPR050266">
    <property type="entry name" value="AB_hydrolase_sf"/>
</dbReference>
<comment type="caution">
    <text evidence="4">The sequence shown here is derived from an EMBL/GenBank/DDBJ whole genome shotgun (WGS) entry which is preliminary data.</text>
</comment>
<dbReference type="PANTHER" id="PTHR43798:SF31">
    <property type="entry name" value="AB HYDROLASE SUPERFAMILY PROTEIN YCLE"/>
    <property type="match status" value="1"/>
</dbReference>
<dbReference type="PANTHER" id="PTHR43798">
    <property type="entry name" value="MONOACYLGLYCEROL LIPASE"/>
    <property type="match status" value="1"/>
</dbReference>
<keyword evidence="5" id="KW-1185">Reference proteome</keyword>
<reference evidence="4 5" key="1">
    <citation type="submission" date="2020-08" db="EMBL/GenBank/DDBJ databases">
        <title>Genomic Encyclopedia of Type Strains, Phase IV (KMG-IV): sequencing the most valuable type-strain genomes for metagenomic binning, comparative biology and taxonomic classification.</title>
        <authorList>
            <person name="Goeker M."/>
        </authorList>
    </citation>
    <scope>NUCLEOTIDE SEQUENCE [LARGE SCALE GENOMIC DNA]</scope>
    <source>
        <strain evidence="4 5">DSM 17976</strain>
    </source>
</reference>
<proteinExistence type="predicted"/>
<protein>
    <submittedName>
        <fullName evidence="4">Pimeloyl-ACP methyl ester carboxylesterase</fullName>
    </submittedName>
</protein>
<accession>A0A7W5ZJ60</accession>
<feature type="domain" description="AB hydrolase-1" evidence="3">
    <location>
        <begin position="230"/>
        <end position="290"/>
    </location>
</feature>
<feature type="chain" id="PRO_5031435654" evidence="2">
    <location>
        <begin position="22"/>
        <end position="311"/>
    </location>
</feature>
<dbReference type="GO" id="GO:0016020">
    <property type="term" value="C:membrane"/>
    <property type="evidence" value="ECO:0007669"/>
    <property type="project" value="TreeGrafter"/>
</dbReference>
<organism evidence="4 5">
    <name type="scientific">Runella defluvii</name>
    <dbReference type="NCBI Taxonomy" id="370973"/>
    <lineage>
        <taxon>Bacteria</taxon>
        <taxon>Pseudomonadati</taxon>
        <taxon>Bacteroidota</taxon>
        <taxon>Cytophagia</taxon>
        <taxon>Cytophagales</taxon>
        <taxon>Spirosomataceae</taxon>
        <taxon>Runella</taxon>
    </lineage>
</organism>
<evidence type="ECO:0000313" key="5">
    <source>
        <dbReference type="Proteomes" id="UP000541352"/>
    </source>
</evidence>
<keyword evidence="2" id="KW-0732">Signal</keyword>
<feature type="signal peptide" evidence="2">
    <location>
        <begin position="1"/>
        <end position="21"/>
    </location>
</feature>
<dbReference type="AlphaFoldDB" id="A0A7W5ZJ60"/>
<evidence type="ECO:0000313" key="4">
    <source>
        <dbReference type="EMBL" id="MBB3838252.1"/>
    </source>
</evidence>
<dbReference type="EMBL" id="JACIBY010000004">
    <property type="protein sequence ID" value="MBB3838252.1"/>
    <property type="molecule type" value="Genomic_DNA"/>
</dbReference>
<evidence type="ECO:0000259" key="3">
    <source>
        <dbReference type="Pfam" id="PF00561"/>
    </source>
</evidence>
<name>A0A7W5ZJ60_9BACT</name>
<sequence>MSLTRYTKLVFCLFIAHLSYAQNRLSPGSHFATVNGTTLHYYVAGKGPVMLFPTPGWGASMEYLKNYFHPFEQYFTMVYYDTRHSGQSKGPEDPKQYTTSFFMEDMDALRHYLNQPKVWLSGHSMGGFQVLSYGISHPNNVNGIVAIGALAGRDSLYEAEIQKAILKRKEKPYFEAGVKVLMNYDPTMTLTQAMKFIIPFYFHDEKNIEAFIKKAGSFNDQVDKYTQTANFGTEYLFPKLSSINAPTFVVVGDDDFICDKISQSDRIAKQIPQSTEVIIKDAGHFPFVEQPQSFFLECTKWFEKQGIKKQK</sequence>
<dbReference type="InterPro" id="IPR000073">
    <property type="entry name" value="AB_hydrolase_1"/>
</dbReference>
<dbReference type="Proteomes" id="UP000541352">
    <property type="component" value="Unassembled WGS sequence"/>
</dbReference>
<dbReference type="SUPFAM" id="SSF53474">
    <property type="entry name" value="alpha/beta-Hydrolases"/>
    <property type="match status" value="1"/>
</dbReference>
<dbReference type="Gene3D" id="3.40.50.1820">
    <property type="entry name" value="alpha/beta hydrolase"/>
    <property type="match status" value="1"/>
</dbReference>
<dbReference type="Pfam" id="PF00561">
    <property type="entry name" value="Abhydrolase_1"/>
    <property type="match status" value="2"/>
</dbReference>
<dbReference type="InterPro" id="IPR029058">
    <property type="entry name" value="AB_hydrolase_fold"/>
</dbReference>
<dbReference type="GO" id="GO:0016787">
    <property type="term" value="F:hydrolase activity"/>
    <property type="evidence" value="ECO:0007669"/>
    <property type="project" value="UniProtKB-KW"/>
</dbReference>
<keyword evidence="1" id="KW-0378">Hydrolase</keyword>
<evidence type="ECO:0000256" key="2">
    <source>
        <dbReference type="SAM" id="SignalP"/>
    </source>
</evidence>
<gene>
    <name evidence="4" type="ORF">FHS57_002257</name>
</gene>